<dbReference type="Pfam" id="PF00646">
    <property type="entry name" value="F-box"/>
    <property type="match status" value="1"/>
</dbReference>
<keyword evidence="4" id="KW-1185">Reference proteome</keyword>
<dbReference type="OMA" id="MLTMSAR"/>
<gene>
    <name evidence="3" type="ORF">SEVIR_2G023700v2</name>
</gene>
<dbReference type="InterPro" id="IPR056594">
    <property type="entry name" value="AT5G49610-like_b-prop"/>
</dbReference>
<dbReference type="EMBL" id="CM016553">
    <property type="protein sequence ID" value="TKW30259.1"/>
    <property type="molecule type" value="Genomic_DNA"/>
</dbReference>
<evidence type="ECO:0000259" key="2">
    <source>
        <dbReference type="Pfam" id="PF23635"/>
    </source>
</evidence>
<name>A0A4U6VR29_SETVI</name>
<dbReference type="PANTHER" id="PTHR32133:SF372">
    <property type="entry name" value="F-BOX DOMAIN-CONTAINING PROTEIN"/>
    <property type="match status" value="1"/>
</dbReference>
<proteinExistence type="predicted"/>
<dbReference type="Proteomes" id="UP000298652">
    <property type="component" value="Chromosome 2"/>
</dbReference>
<dbReference type="AlphaFoldDB" id="A0A4U6VR29"/>
<feature type="domain" description="F-box protein AT5G49610-like beta-propeller" evidence="2">
    <location>
        <begin position="100"/>
        <end position="355"/>
    </location>
</feature>
<dbReference type="InterPro" id="IPR036047">
    <property type="entry name" value="F-box-like_dom_sf"/>
</dbReference>
<dbReference type="SUPFAM" id="SSF81383">
    <property type="entry name" value="F-box domain"/>
    <property type="match status" value="1"/>
</dbReference>
<organism evidence="3 4">
    <name type="scientific">Setaria viridis</name>
    <name type="common">Green bristlegrass</name>
    <name type="synonym">Setaria italica subsp. viridis</name>
    <dbReference type="NCBI Taxonomy" id="4556"/>
    <lineage>
        <taxon>Eukaryota</taxon>
        <taxon>Viridiplantae</taxon>
        <taxon>Streptophyta</taxon>
        <taxon>Embryophyta</taxon>
        <taxon>Tracheophyta</taxon>
        <taxon>Spermatophyta</taxon>
        <taxon>Magnoliopsida</taxon>
        <taxon>Liliopsida</taxon>
        <taxon>Poales</taxon>
        <taxon>Poaceae</taxon>
        <taxon>PACMAD clade</taxon>
        <taxon>Panicoideae</taxon>
        <taxon>Panicodae</taxon>
        <taxon>Paniceae</taxon>
        <taxon>Cenchrinae</taxon>
        <taxon>Setaria</taxon>
    </lineage>
</organism>
<sequence length="359" mass="39690">MSPPRPPPELIDDVVTEILLRLPPGEPRHLFRASLVCKLWRRLLTDAAFLRQYRRFHRTPPLLGFFSRSGCDGAIPRFVPTTAASPFPRPVFDCHPWSAIDCRHGRVLLQKMQGGRNLTVWDPITGGQTELGGGDFMYRSLSAAVLCAAAGCHHDDCHGGPFLVVWIGRDSAEGPVHVSVYSSRVGSWGASISANVAVDDFINPSRGVLVGDAIFFMLTMSARILKYDLVKHHLSVIDPPAMYDKGIYLVPTEDNLLGIAGISGSSLYLWSRKANAEGVEGWVQCRVLELRTLLPVGNNPFTKAVVIGFAESTRVMFMFTDVGIFIIELNSGLAKKISEPEIYYPIVPFMSFYTPAEVW</sequence>
<protein>
    <submittedName>
        <fullName evidence="3">Uncharacterized protein</fullName>
    </submittedName>
</protein>
<evidence type="ECO:0000259" key="1">
    <source>
        <dbReference type="Pfam" id="PF00646"/>
    </source>
</evidence>
<reference evidence="3" key="1">
    <citation type="submission" date="2019-03" db="EMBL/GenBank/DDBJ databases">
        <title>WGS assembly of Setaria viridis.</title>
        <authorList>
            <person name="Huang P."/>
            <person name="Jenkins J."/>
            <person name="Grimwood J."/>
            <person name="Barry K."/>
            <person name="Healey A."/>
            <person name="Mamidi S."/>
            <person name="Sreedasyam A."/>
            <person name="Shu S."/>
            <person name="Feldman M."/>
            <person name="Wu J."/>
            <person name="Yu Y."/>
            <person name="Chen C."/>
            <person name="Johnson J."/>
            <person name="Rokhsar D."/>
            <person name="Baxter I."/>
            <person name="Schmutz J."/>
            <person name="Brutnell T."/>
            <person name="Kellogg E."/>
        </authorList>
    </citation>
    <scope>NUCLEOTIDE SEQUENCE [LARGE SCALE GENOMIC DNA]</scope>
</reference>
<accession>A0A4U6VR29</accession>
<dbReference type="InterPro" id="IPR001810">
    <property type="entry name" value="F-box_dom"/>
</dbReference>
<evidence type="ECO:0000313" key="3">
    <source>
        <dbReference type="EMBL" id="TKW30259.1"/>
    </source>
</evidence>
<dbReference type="PANTHER" id="PTHR32133">
    <property type="entry name" value="OS07G0120400 PROTEIN"/>
    <property type="match status" value="1"/>
</dbReference>
<evidence type="ECO:0000313" key="4">
    <source>
        <dbReference type="Proteomes" id="UP000298652"/>
    </source>
</evidence>
<dbReference type="Gene3D" id="1.20.1280.50">
    <property type="match status" value="1"/>
</dbReference>
<dbReference type="Gramene" id="TKW30259">
    <property type="protein sequence ID" value="TKW30259"/>
    <property type="gene ID" value="SEVIR_2G023700v2"/>
</dbReference>
<dbReference type="Pfam" id="PF23635">
    <property type="entry name" value="Beta-prop_AT5G49610-like"/>
    <property type="match status" value="1"/>
</dbReference>
<feature type="domain" description="F-box" evidence="1">
    <location>
        <begin position="10"/>
        <end position="49"/>
    </location>
</feature>